<evidence type="ECO:0000313" key="3">
    <source>
        <dbReference type="Proteomes" id="UP000502005"/>
    </source>
</evidence>
<gene>
    <name evidence="2" type="ORF">CUN67_26280</name>
</gene>
<dbReference type="EMBL" id="CP024770">
    <property type="protein sequence ID" value="QGY32482.1"/>
    <property type="molecule type" value="Genomic_DNA"/>
</dbReference>
<reference evidence="2 3" key="1">
    <citation type="submission" date="2017-11" db="EMBL/GenBank/DDBJ databases">
        <title>Genome sequence of Pantoea cypripedii NE1.</title>
        <authorList>
            <person name="Nascimento F.X."/>
        </authorList>
    </citation>
    <scope>NUCLEOTIDE SEQUENCE [LARGE SCALE GENOMIC DNA]</scope>
    <source>
        <strain evidence="2 3">NE1</strain>
        <plasmid evidence="3">pne1b</plasmid>
    </source>
</reference>
<keyword evidence="2" id="KW-0614">Plasmid</keyword>
<dbReference type="Proteomes" id="UP000502005">
    <property type="component" value="Plasmid pNE1B"/>
</dbReference>
<proteinExistence type="predicted"/>
<dbReference type="RefSeq" id="WP_208718366.1">
    <property type="nucleotide sequence ID" value="NZ_CP024770.1"/>
</dbReference>
<dbReference type="InterPro" id="IPR053987">
    <property type="entry name" value="MlrA-like_C"/>
</dbReference>
<protein>
    <submittedName>
        <fullName evidence="2">MerR family transcriptional regulator</fullName>
    </submittedName>
</protein>
<geneLocation type="plasmid" evidence="3">
    <name>pne1b</name>
</geneLocation>
<name>A0A6B9G718_PANCY</name>
<accession>A0A6B9G718</accession>
<dbReference type="AlphaFoldDB" id="A0A6B9G718"/>
<evidence type="ECO:0000313" key="2">
    <source>
        <dbReference type="EMBL" id="QGY32482.1"/>
    </source>
</evidence>
<dbReference type="Pfam" id="PF22267">
    <property type="entry name" value="MlrA_C"/>
    <property type="match status" value="1"/>
</dbReference>
<evidence type="ECO:0000259" key="1">
    <source>
        <dbReference type="Pfam" id="PF22267"/>
    </source>
</evidence>
<sequence length="171" mass="19528">MLFELEYGSLRSLSRIVRILAGDFSGDDFINRLMRPLSFWLMQDANKTSPQRRQRFHDSVRFHAETTSRASQRKDSIPLYLEAVSTKDRTEIWLEAIRLTAQGFCVEVCPGTNIGQLPAKHHQHHLMWCGAGISSSRMSQYLYERESGYPVMLCGPDQSILKDSVACMVSL</sequence>
<feature type="domain" description="Transcriptional regulator MlrA-like C-terminal" evidence="1">
    <location>
        <begin position="85"/>
        <end position="151"/>
    </location>
</feature>
<organism evidence="2 3">
    <name type="scientific">Pantoea cypripedii</name>
    <name type="common">Pectobacterium cypripedii</name>
    <name type="synonym">Erwinia cypripedii</name>
    <dbReference type="NCBI Taxonomy" id="55209"/>
    <lineage>
        <taxon>Bacteria</taxon>
        <taxon>Pseudomonadati</taxon>
        <taxon>Pseudomonadota</taxon>
        <taxon>Gammaproteobacteria</taxon>
        <taxon>Enterobacterales</taxon>
        <taxon>Erwiniaceae</taxon>
        <taxon>Pantoea</taxon>
    </lineage>
</organism>